<dbReference type="InterPro" id="IPR027450">
    <property type="entry name" value="AlkB-like"/>
</dbReference>
<dbReference type="GO" id="GO:0008198">
    <property type="term" value="F:ferrous iron binding"/>
    <property type="evidence" value="ECO:0007669"/>
    <property type="project" value="TreeGrafter"/>
</dbReference>
<dbReference type="AlphaFoldDB" id="A0A2P2QLL5"/>
<keyword evidence="10" id="KW-0234">DNA repair</keyword>
<dbReference type="PANTHER" id="PTHR16557:SF2">
    <property type="entry name" value="NUCLEIC ACID DIOXYGENASE ALKBH1"/>
    <property type="match status" value="1"/>
</dbReference>
<feature type="binding site" evidence="14">
    <location>
        <position position="287"/>
    </location>
    <ligand>
        <name>Fe cation</name>
        <dbReference type="ChEBI" id="CHEBI:24875"/>
        <note>catalytic</note>
    </ligand>
</feature>
<feature type="domain" description="Fe2OG dioxygenase" evidence="16">
    <location>
        <begin position="269"/>
        <end position="379"/>
    </location>
</feature>
<dbReference type="GO" id="GO:0005634">
    <property type="term" value="C:nucleus"/>
    <property type="evidence" value="ECO:0007669"/>
    <property type="project" value="UniProtKB-SubCell"/>
</dbReference>
<keyword evidence="11" id="KW-0539">Nucleus</keyword>
<dbReference type="GO" id="GO:0035515">
    <property type="term" value="F:oxidative RNA demethylase activity"/>
    <property type="evidence" value="ECO:0007669"/>
    <property type="project" value="TreeGrafter"/>
</dbReference>
<feature type="binding site" evidence="14">
    <location>
        <position position="347"/>
    </location>
    <ligand>
        <name>Fe cation</name>
        <dbReference type="ChEBI" id="CHEBI:24875"/>
        <note>catalytic</note>
    </ligand>
</feature>
<protein>
    <recommendedName>
        <fullName evidence="13">DNA N(6)-methyladenine demethylase</fullName>
        <ecNumber evidence="13">1.14.11.51</ecNumber>
    </recommendedName>
</protein>
<dbReference type="PANTHER" id="PTHR16557">
    <property type="entry name" value="ALKYLATED DNA REPAIR PROTEIN ALKB-RELATED"/>
    <property type="match status" value="1"/>
</dbReference>
<evidence type="ECO:0000256" key="1">
    <source>
        <dbReference type="ARBA" id="ARBA00004123"/>
    </source>
</evidence>
<evidence type="ECO:0000256" key="14">
    <source>
        <dbReference type="PIRSR" id="PIRSR604574-2"/>
    </source>
</evidence>
<dbReference type="GO" id="GO:0035516">
    <property type="term" value="F:broad specificity oxidative DNA demethylase activity"/>
    <property type="evidence" value="ECO:0007669"/>
    <property type="project" value="TreeGrafter"/>
</dbReference>
<dbReference type="EMBL" id="GGEC01087367">
    <property type="protein sequence ID" value="MBX67851.1"/>
    <property type="molecule type" value="Transcribed_RNA"/>
</dbReference>
<dbReference type="InterPro" id="IPR004574">
    <property type="entry name" value="Alkb"/>
</dbReference>
<name>A0A2P2QLL5_RHIMU</name>
<evidence type="ECO:0000259" key="16">
    <source>
        <dbReference type="PROSITE" id="PS51471"/>
    </source>
</evidence>
<proteinExistence type="inferred from homology"/>
<keyword evidence="6" id="KW-0227">DNA damage</keyword>
<reference evidence="17" key="1">
    <citation type="submission" date="2018-02" db="EMBL/GenBank/DDBJ databases">
        <title>Rhizophora mucronata_Transcriptome.</title>
        <authorList>
            <person name="Meera S.P."/>
            <person name="Sreeshan A."/>
            <person name="Augustine A."/>
        </authorList>
    </citation>
    <scope>NUCLEOTIDE SEQUENCE</scope>
    <source>
        <tissue evidence="17">Leaf</tissue>
    </source>
</reference>
<keyword evidence="9 14" id="KW-0408">Iron</keyword>
<feature type="compositionally biased region" description="Polar residues" evidence="15">
    <location>
        <begin position="62"/>
        <end position="91"/>
    </location>
</feature>
<evidence type="ECO:0000313" key="17">
    <source>
        <dbReference type="EMBL" id="MBX67851.1"/>
    </source>
</evidence>
<keyword evidence="5 14" id="KW-0479">Metal-binding</keyword>
<evidence type="ECO:0000256" key="7">
    <source>
        <dbReference type="ARBA" id="ARBA00022964"/>
    </source>
</evidence>
<feature type="compositionally biased region" description="Polar residues" evidence="15">
    <location>
        <begin position="23"/>
        <end position="32"/>
    </location>
</feature>
<evidence type="ECO:0000256" key="12">
    <source>
        <dbReference type="ARBA" id="ARBA00052047"/>
    </source>
</evidence>
<feature type="region of interest" description="Disordered" evidence="15">
    <location>
        <begin position="61"/>
        <end position="103"/>
    </location>
</feature>
<evidence type="ECO:0000256" key="4">
    <source>
        <dbReference type="ARBA" id="ARBA00022490"/>
    </source>
</evidence>
<feature type="binding site" evidence="14">
    <location>
        <position position="289"/>
    </location>
    <ligand>
        <name>Fe cation</name>
        <dbReference type="ChEBI" id="CHEBI:24875"/>
        <note>catalytic</note>
    </ligand>
</feature>
<accession>A0A2P2QLL5</accession>
<dbReference type="PROSITE" id="PS51471">
    <property type="entry name" value="FE2OG_OXY"/>
    <property type="match status" value="1"/>
</dbReference>
<dbReference type="GO" id="GO:0006281">
    <property type="term" value="P:DNA repair"/>
    <property type="evidence" value="ECO:0007669"/>
    <property type="project" value="UniProtKB-KW"/>
</dbReference>
<evidence type="ECO:0000256" key="5">
    <source>
        <dbReference type="ARBA" id="ARBA00022723"/>
    </source>
</evidence>
<comment type="cofactor">
    <cofactor evidence="14">
        <name>Fe(2+)</name>
        <dbReference type="ChEBI" id="CHEBI:29033"/>
    </cofactor>
    <text evidence="14">Binds 1 Fe(2+) ion per subunit.</text>
</comment>
<comment type="catalytic activity">
    <reaction evidence="12">
        <text>an N(6)-methyl-2'-deoxyadenosine in DNA + 2-oxoglutarate + O2 = a 2'-deoxyadenosine in DNA + formaldehyde + succinate + CO2</text>
        <dbReference type="Rhea" id="RHEA:49524"/>
        <dbReference type="Rhea" id="RHEA-COMP:12418"/>
        <dbReference type="Rhea" id="RHEA-COMP:12419"/>
        <dbReference type="ChEBI" id="CHEBI:15379"/>
        <dbReference type="ChEBI" id="CHEBI:16526"/>
        <dbReference type="ChEBI" id="CHEBI:16810"/>
        <dbReference type="ChEBI" id="CHEBI:16842"/>
        <dbReference type="ChEBI" id="CHEBI:30031"/>
        <dbReference type="ChEBI" id="CHEBI:90615"/>
        <dbReference type="ChEBI" id="CHEBI:90616"/>
        <dbReference type="EC" id="1.14.11.51"/>
    </reaction>
    <physiologicalReaction direction="left-to-right" evidence="12">
        <dbReference type="Rhea" id="RHEA:49525"/>
    </physiologicalReaction>
</comment>
<sequence>MKNHGRHQSRGDGSSSRRPRATFHSSPRNLLIQSDDGPFSDSTEESISRERYELSHQRHFSHNNANDTSGKNECQQMPLQSGSVSGANEQASFPERHQKKGNNSLENQVAKIEPFDICPQPSKTRTPVMLKPSLLVKNREKRNEFKRATEESNAVILRPGMVLLKGYLSILDQIKIVKLCRDLGLGSGGFYQPGYRDGARLHLKMMCLGRNWDPETSQYGEYRSVDGAMPPSIPNEFCRLVEKAIKDSQALIERNSKASNVEDNLPWMSPNLCIVNFYSASGKLGLHQDKNESQESLQKGLPVVSFSIGDSGEFLYGDCRDVEKAKKVVLDSGDVLIFGGTSRLVFHGVASILPNTAPKAMLDKTNLRPGRLNLTFREY</sequence>
<evidence type="ECO:0000256" key="6">
    <source>
        <dbReference type="ARBA" id="ARBA00022763"/>
    </source>
</evidence>
<dbReference type="GO" id="GO:0005737">
    <property type="term" value="C:cytoplasm"/>
    <property type="evidence" value="ECO:0007669"/>
    <property type="project" value="UniProtKB-SubCell"/>
</dbReference>
<comment type="subcellular location">
    <subcellularLocation>
        <location evidence="2">Cytoplasm</location>
    </subcellularLocation>
    <subcellularLocation>
        <location evidence="1">Nucleus</location>
    </subcellularLocation>
</comment>
<evidence type="ECO:0000256" key="10">
    <source>
        <dbReference type="ARBA" id="ARBA00023204"/>
    </source>
</evidence>
<evidence type="ECO:0000256" key="15">
    <source>
        <dbReference type="SAM" id="MobiDB-lite"/>
    </source>
</evidence>
<keyword evidence="8" id="KW-0560">Oxidoreductase</keyword>
<evidence type="ECO:0000256" key="11">
    <source>
        <dbReference type="ARBA" id="ARBA00023242"/>
    </source>
</evidence>
<evidence type="ECO:0000256" key="13">
    <source>
        <dbReference type="ARBA" id="ARBA00066586"/>
    </source>
</evidence>
<dbReference type="Gene3D" id="2.60.120.590">
    <property type="entry name" value="Alpha-ketoglutarate-dependent dioxygenase AlkB-like"/>
    <property type="match status" value="1"/>
</dbReference>
<dbReference type="GO" id="GO:0035513">
    <property type="term" value="P:oxidative RNA demethylation"/>
    <property type="evidence" value="ECO:0007669"/>
    <property type="project" value="TreeGrafter"/>
</dbReference>
<dbReference type="Pfam" id="PF13532">
    <property type="entry name" value="2OG-FeII_Oxy_2"/>
    <property type="match status" value="1"/>
</dbReference>
<keyword evidence="4" id="KW-0963">Cytoplasm</keyword>
<dbReference type="SUPFAM" id="SSF51197">
    <property type="entry name" value="Clavaminate synthase-like"/>
    <property type="match status" value="1"/>
</dbReference>
<dbReference type="InterPro" id="IPR037151">
    <property type="entry name" value="AlkB-like_sf"/>
</dbReference>
<dbReference type="InterPro" id="IPR005123">
    <property type="entry name" value="Oxoglu/Fe-dep_dioxygenase_dom"/>
</dbReference>
<evidence type="ECO:0000256" key="8">
    <source>
        <dbReference type="ARBA" id="ARBA00023002"/>
    </source>
</evidence>
<dbReference type="GO" id="GO:0141131">
    <property type="term" value="F:DNA N6-methyladenine demethylase activity"/>
    <property type="evidence" value="ECO:0007669"/>
    <property type="project" value="UniProtKB-EC"/>
</dbReference>
<evidence type="ECO:0000256" key="2">
    <source>
        <dbReference type="ARBA" id="ARBA00004496"/>
    </source>
</evidence>
<evidence type="ECO:0000256" key="9">
    <source>
        <dbReference type="ARBA" id="ARBA00023004"/>
    </source>
</evidence>
<organism evidence="17">
    <name type="scientific">Rhizophora mucronata</name>
    <name type="common">Asiatic mangrove</name>
    <dbReference type="NCBI Taxonomy" id="61149"/>
    <lineage>
        <taxon>Eukaryota</taxon>
        <taxon>Viridiplantae</taxon>
        <taxon>Streptophyta</taxon>
        <taxon>Embryophyta</taxon>
        <taxon>Tracheophyta</taxon>
        <taxon>Spermatophyta</taxon>
        <taxon>Magnoliopsida</taxon>
        <taxon>eudicotyledons</taxon>
        <taxon>Gunneridae</taxon>
        <taxon>Pentapetalae</taxon>
        <taxon>rosids</taxon>
        <taxon>fabids</taxon>
        <taxon>Malpighiales</taxon>
        <taxon>Rhizophoraceae</taxon>
        <taxon>Rhizophora</taxon>
    </lineage>
</organism>
<evidence type="ECO:0000256" key="3">
    <source>
        <dbReference type="ARBA" id="ARBA00007879"/>
    </source>
</evidence>
<dbReference type="FunFam" id="2.60.120.590:FF:000013">
    <property type="entry name" value="2-oxoglutarate-dependent dioxygenase family protein"/>
    <property type="match status" value="1"/>
</dbReference>
<dbReference type="EC" id="1.14.11.51" evidence="13"/>
<keyword evidence="7" id="KW-0223">Dioxygenase</keyword>
<comment type="similarity">
    <text evidence="3">Belongs to the alkB family.</text>
</comment>
<feature type="region of interest" description="Disordered" evidence="15">
    <location>
        <begin position="1"/>
        <end position="49"/>
    </location>
</feature>